<evidence type="ECO:0000256" key="11">
    <source>
        <dbReference type="ARBA" id="ARBA00023125"/>
    </source>
</evidence>
<accession>D6XYG5</accession>
<dbReference type="FunFam" id="1.10.1670.10:FF:000002">
    <property type="entry name" value="Adenine DNA glycosylase"/>
    <property type="match status" value="1"/>
</dbReference>
<dbReference type="OrthoDB" id="9802365at2"/>
<evidence type="ECO:0000313" key="18">
    <source>
        <dbReference type="Proteomes" id="UP000000271"/>
    </source>
</evidence>
<dbReference type="GO" id="GO:0032357">
    <property type="term" value="F:oxidized purine DNA binding"/>
    <property type="evidence" value="ECO:0007669"/>
    <property type="project" value="TreeGrafter"/>
</dbReference>
<evidence type="ECO:0000256" key="4">
    <source>
        <dbReference type="ARBA" id="ARBA00022023"/>
    </source>
</evidence>
<dbReference type="InterPro" id="IPR011257">
    <property type="entry name" value="DNA_glycosylase"/>
</dbReference>
<dbReference type="GO" id="GO:0046872">
    <property type="term" value="F:metal ion binding"/>
    <property type="evidence" value="ECO:0007669"/>
    <property type="project" value="UniProtKB-UniRule"/>
</dbReference>
<dbReference type="PANTHER" id="PTHR42944">
    <property type="entry name" value="ADENINE DNA GLYCOSYLASE"/>
    <property type="match status" value="1"/>
</dbReference>
<keyword evidence="5" id="KW-0004">4Fe-4S</keyword>
<evidence type="ECO:0000256" key="9">
    <source>
        <dbReference type="ARBA" id="ARBA00023004"/>
    </source>
</evidence>
<dbReference type="PANTHER" id="PTHR42944:SF1">
    <property type="entry name" value="ADENINE DNA GLYCOSYLASE"/>
    <property type="match status" value="1"/>
</dbReference>
<feature type="domain" description="HhH-GPD" evidence="16">
    <location>
        <begin position="41"/>
        <end position="192"/>
    </location>
</feature>
<evidence type="ECO:0000256" key="10">
    <source>
        <dbReference type="ARBA" id="ARBA00023014"/>
    </source>
</evidence>
<evidence type="ECO:0000256" key="1">
    <source>
        <dbReference type="ARBA" id="ARBA00000843"/>
    </source>
</evidence>
<evidence type="ECO:0000256" key="15">
    <source>
        <dbReference type="RuleBase" id="RU365096"/>
    </source>
</evidence>
<evidence type="ECO:0000256" key="3">
    <source>
        <dbReference type="ARBA" id="ARBA00012045"/>
    </source>
</evidence>
<keyword evidence="9 15" id="KW-0408">Iron</keyword>
<dbReference type="GO" id="GO:0006284">
    <property type="term" value="P:base-excision repair"/>
    <property type="evidence" value="ECO:0007669"/>
    <property type="project" value="UniProtKB-UniRule"/>
</dbReference>
<dbReference type="InterPro" id="IPR015797">
    <property type="entry name" value="NUDIX_hydrolase-like_dom_sf"/>
</dbReference>
<dbReference type="FunFam" id="1.10.340.30:FF:000010">
    <property type="entry name" value="Adenine DNA glycosylase"/>
    <property type="match status" value="1"/>
</dbReference>
<evidence type="ECO:0000256" key="13">
    <source>
        <dbReference type="ARBA" id="ARBA00023295"/>
    </source>
</evidence>
<dbReference type="EC" id="3.2.2.31" evidence="3 15"/>
<comment type="catalytic activity">
    <reaction evidence="1 15">
        <text>Hydrolyzes free adenine bases from 7,8-dihydro-8-oxoguanine:adenine mismatched double-stranded DNA, leaving an apurinic site.</text>
        <dbReference type="EC" id="3.2.2.31"/>
    </reaction>
</comment>
<keyword evidence="11" id="KW-0238">DNA-binding</keyword>
<dbReference type="InterPro" id="IPR029119">
    <property type="entry name" value="MutY_C"/>
</dbReference>
<dbReference type="Pfam" id="PF14815">
    <property type="entry name" value="NUDIX_4"/>
    <property type="match status" value="1"/>
</dbReference>
<dbReference type="KEGG" id="bse:Bsel_2737"/>
<keyword evidence="10" id="KW-0411">Iron-sulfur</keyword>
<evidence type="ECO:0000256" key="14">
    <source>
        <dbReference type="ARBA" id="ARBA00058550"/>
    </source>
</evidence>
<dbReference type="GO" id="GO:0034039">
    <property type="term" value="F:8-oxo-7,8-dihydroguanine DNA N-glycosylase activity"/>
    <property type="evidence" value="ECO:0007669"/>
    <property type="project" value="TreeGrafter"/>
</dbReference>
<dbReference type="SUPFAM" id="SSF55811">
    <property type="entry name" value="Nudix"/>
    <property type="match status" value="1"/>
</dbReference>
<dbReference type="CDD" id="cd03431">
    <property type="entry name" value="NUDIX_DNA_Glycosylase_C-MutY"/>
    <property type="match status" value="1"/>
</dbReference>
<dbReference type="SUPFAM" id="SSF48150">
    <property type="entry name" value="DNA-glycosylase"/>
    <property type="match status" value="1"/>
</dbReference>
<keyword evidence="13 15" id="KW-0326">Glycosidase</keyword>
<dbReference type="GO" id="GO:0035485">
    <property type="term" value="F:adenine/guanine mispair binding"/>
    <property type="evidence" value="ECO:0007669"/>
    <property type="project" value="TreeGrafter"/>
</dbReference>
<gene>
    <name evidence="17" type="ordered locus">Bsel_2737</name>
</gene>
<dbReference type="GO" id="GO:0000701">
    <property type="term" value="F:purine-specific mismatch base pair DNA N-glycosylase activity"/>
    <property type="evidence" value="ECO:0007669"/>
    <property type="project" value="UniProtKB-EC"/>
</dbReference>
<keyword evidence="12" id="KW-0234">DNA repair</keyword>
<evidence type="ECO:0000313" key="17">
    <source>
        <dbReference type="EMBL" id="ADI00234.1"/>
    </source>
</evidence>
<keyword evidence="8" id="KW-0378">Hydrolase</keyword>
<keyword evidence="7 15" id="KW-0227">DNA damage</keyword>
<reference evidence="17" key="1">
    <citation type="submission" date="2009-10" db="EMBL/GenBank/DDBJ databases">
        <title>Complete sequence of Bacillus selenitireducens MLS10.</title>
        <authorList>
            <consortium name="US DOE Joint Genome Institute"/>
            <person name="Lucas S."/>
            <person name="Copeland A."/>
            <person name="Lapidus A."/>
            <person name="Glavina del Rio T."/>
            <person name="Dalin E."/>
            <person name="Tice H."/>
            <person name="Bruce D."/>
            <person name="Goodwin L."/>
            <person name="Pitluck S."/>
            <person name="Sims D."/>
            <person name="Brettin T."/>
            <person name="Detter J.C."/>
            <person name="Han C."/>
            <person name="Larimer F."/>
            <person name="Land M."/>
            <person name="Hauser L."/>
            <person name="Kyrpides N."/>
            <person name="Ovchinnikova G."/>
            <person name="Stolz J."/>
        </authorList>
    </citation>
    <scope>NUCLEOTIDE SEQUENCE [LARGE SCALE GENOMIC DNA]</scope>
    <source>
        <strain evidence="17">MLS10</strain>
    </source>
</reference>
<evidence type="ECO:0000256" key="7">
    <source>
        <dbReference type="ARBA" id="ARBA00022763"/>
    </source>
</evidence>
<evidence type="ECO:0000256" key="5">
    <source>
        <dbReference type="ARBA" id="ARBA00022485"/>
    </source>
</evidence>
<evidence type="ECO:0000256" key="6">
    <source>
        <dbReference type="ARBA" id="ARBA00022723"/>
    </source>
</evidence>
<dbReference type="Gene3D" id="1.10.340.30">
    <property type="entry name" value="Hypothetical protein, domain 2"/>
    <property type="match status" value="1"/>
</dbReference>
<comment type="cofactor">
    <cofactor evidence="15">
        <name>[4Fe-4S] cluster</name>
        <dbReference type="ChEBI" id="CHEBI:49883"/>
    </cofactor>
    <text evidence="15">Binds 1 [4Fe-4S] cluster.</text>
</comment>
<comment type="similarity">
    <text evidence="2 15">Belongs to the Nth/MutY family.</text>
</comment>
<evidence type="ECO:0000259" key="16">
    <source>
        <dbReference type="SMART" id="SM00478"/>
    </source>
</evidence>
<dbReference type="Pfam" id="PF00633">
    <property type="entry name" value="HHH"/>
    <property type="match status" value="1"/>
</dbReference>
<dbReference type="NCBIfam" id="TIGR01084">
    <property type="entry name" value="mutY"/>
    <property type="match status" value="1"/>
</dbReference>
<keyword evidence="18" id="KW-1185">Reference proteome</keyword>
<dbReference type="Proteomes" id="UP000000271">
    <property type="component" value="Chromosome"/>
</dbReference>
<organism evidence="17 18">
    <name type="scientific">Bacillus selenitireducens (strain ATCC 700615 / DSM 15326 / MLS10)</name>
    <dbReference type="NCBI Taxonomy" id="439292"/>
    <lineage>
        <taxon>Bacteria</taxon>
        <taxon>Bacillati</taxon>
        <taxon>Bacillota</taxon>
        <taxon>Bacilli</taxon>
        <taxon>Bacillales</taxon>
        <taxon>Bacillaceae</taxon>
        <taxon>Salisediminibacterium</taxon>
    </lineage>
</organism>
<dbReference type="GO" id="GO:0051539">
    <property type="term" value="F:4 iron, 4 sulfur cluster binding"/>
    <property type="evidence" value="ECO:0007669"/>
    <property type="project" value="UniProtKB-UniRule"/>
</dbReference>
<dbReference type="Gene3D" id="3.90.79.10">
    <property type="entry name" value="Nucleoside Triphosphate Pyrophosphohydrolase"/>
    <property type="match status" value="1"/>
</dbReference>
<sequence>MKQIQTTAFQHDLLTWYQADNRDLPWRKDQDPYKIWVSEIMLQQTRVETVIPYFNRFISLFPTPEALAEAAEEDVLKVWEGLGYYSRARNLQAAVKEVTADYGGKVPDTEKEIRSLRGIGPYTAGAILSIAYGKPVPAVDGNVMRVMSRLLTLYDDIAKPKARIQIENILRDLIPTEDAGDFNQALMELGATVCTPKNPQCLTCPVVSHCHARAEGVESLLPVKAKKKPPRTERWQTTVIVDADGRVLIQKRPETGLLANMWEFPMIESDEQSGEEALIDALTKRYSGIAVDHVTHTQQVRHVFSHIVWEMDVFLVRLKNRVSLSGDELMMPPEELTYYPFSVSHQKIIDGTIAEEVIGKRS</sequence>
<evidence type="ECO:0000256" key="8">
    <source>
        <dbReference type="ARBA" id="ARBA00022801"/>
    </source>
</evidence>
<dbReference type="SMART" id="SM00478">
    <property type="entry name" value="ENDO3c"/>
    <property type="match status" value="1"/>
</dbReference>
<dbReference type="HOGENOM" id="CLU_012862_0_0_9"/>
<dbReference type="STRING" id="439292.Bsel_2737"/>
<comment type="function">
    <text evidence="15">Adenine glycosylase active on G-A mispairs.</text>
</comment>
<dbReference type="CDD" id="cd00056">
    <property type="entry name" value="ENDO3c"/>
    <property type="match status" value="1"/>
</dbReference>
<dbReference type="Gene3D" id="1.10.1670.10">
    <property type="entry name" value="Helix-hairpin-Helix base-excision DNA repair enzymes (C-terminal)"/>
    <property type="match status" value="1"/>
</dbReference>
<name>D6XYG5_BACIE</name>
<comment type="function">
    <text evidence="14">Base excision repair (BER) glycosylase that initiates repair of A:oxoG to C:G by removing the inappropriately paired adenine base from the DNA backbone, generating an abasic site product. 8-oxoguanine (oxoG) is a genotoxic DNA lesion resulting from oxidation of guanine; this residue is misread by replicative DNA polymerases, that insert adenine instead of cytosine opposite the oxidized damaged base. Shows a powerful dicrimination of A versus C, since it does not cleave cytosine in oxoG:C pairs. May also be able to remove adenine from A:G mispairs, although this activity may not be physiologically relevant.</text>
</comment>
<dbReference type="InterPro" id="IPR023170">
    <property type="entry name" value="HhH_base_excis_C"/>
</dbReference>
<evidence type="ECO:0000256" key="2">
    <source>
        <dbReference type="ARBA" id="ARBA00008343"/>
    </source>
</evidence>
<protein>
    <recommendedName>
        <fullName evidence="4 15">Adenine DNA glycosylase</fullName>
        <ecNumber evidence="3 15">3.2.2.31</ecNumber>
    </recommendedName>
</protein>
<dbReference type="AlphaFoldDB" id="D6XYG5"/>
<evidence type="ECO:0000256" key="12">
    <source>
        <dbReference type="ARBA" id="ARBA00023204"/>
    </source>
</evidence>
<dbReference type="RefSeq" id="WP_013173648.1">
    <property type="nucleotide sequence ID" value="NC_014219.1"/>
</dbReference>
<proteinExistence type="inferred from homology"/>
<dbReference type="InterPro" id="IPR005760">
    <property type="entry name" value="A/G_AdeGlyc_MutY"/>
</dbReference>
<dbReference type="GO" id="GO:0006298">
    <property type="term" value="P:mismatch repair"/>
    <property type="evidence" value="ECO:0007669"/>
    <property type="project" value="TreeGrafter"/>
</dbReference>
<dbReference type="EMBL" id="CP001791">
    <property type="protein sequence ID" value="ADI00234.1"/>
    <property type="molecule type" value="Genomic_DNA"/>
</dbReference>
<dbReference type="InterPro" id="IPR003265">
    <property type="entry name" value="HhH-GPD_domain"/>
</dbReference>
<dbReference type="Pfam" id="PF00730">
    <property type="entry name" value="HhH-GPD"/>
    <property type="match status" value="1"/>
</dbReference>
<dbReference type="eggNOG" id="COG1194">
    <property type="taxonomic scope" value="Bacteria"/>
</dbReference>
<keyword evidence="6" id="KW-0479">Metal-binding</keyword>
<dbReference type="InterPro" id="IPR000445">
    <property type="entry name" value="HhH_motif"/>
</dbReference>
<dbReference type="InterPro" id="IPR044298">
    <property type="entry name" value="MIG/MutY"/>
</dbReference>